<sequence>MVRKGGKLKSRSVTPEFDGSAAKVTRESAIYEEPELGFGKSQRSQRSEGYGTQGSMSRLSEPSDNPFNLQSSDHPGLTIVAHVLDGSNYNSWSIAMKISLEAKNKLYFIDGSMLRPSESDFDFRIWSRCNSMVKSWILNVVNKEIYDSI</sequence>
<dbReference type="GeneID" id="104710552"/>
<reference evidence="4" key="2">
    <citation type="submission" date="2025-08" db="UniProtKB">
        <authorList>
            <consortium name="RefSeq"/>
        </authorList>
    </citation>
    <scope>IDENTIFICATION</scope>
    <source>
        <tissue evidence="4">Leaf</tissue>
    </source>
</reference>
<name>A0ABM1QGC2_CAMSA</name>
<dbReference type="Pfam" id="PF14244">
    <property type="entry name" value="Retrotran_gag_3"/>
    <property type="match status" value="1"/>
</dbReference>
<keyword evidence="3" id="KW-1185">Reference proteome</keyword>
<dbReference type="PANTHER" id="PTHR37610:SF97">
    <property type="entry name" value="RETROTRANSPOSON GAG DOMAIN-CONTAINING PROTEIN"/>
    <property type="match status" value="1"/>
</dbReference>
<feature type="domain" description="Retrotransposon Copia-like N-terminal" evidence="2">
    <location>
        <begin position="71"/>
        <end position="116"/>
    </location>
</feature>
<evidence type="ECO:0000313" key="4">
    <source>
        <dbReference type="RefSeq" id="XP_019085810.1"/>
    </source>
</evidence>
<accession>A0ABM1QGC2</accession>
<feature type="compositionally biased region" description="Basic residues" evidence="1">
    <location>
        <begin position="1"/>
        <end position="10"/>
    </location>
</feature>
<feature type="compositionally biased region" description="Polar residues" evidence="1">
    <location>
        <begin position="53"/>
        <end position="72"/>
    </location>
</feature>
<protein>
    <submittedName>
        <fullName evidence="4">Uncharacterized protein LOC104710552 isoform X1</fullName>
    </submittedName>
</protein>
<organism evidence="3 4">
    <name type="scientific">Camelina sativa</name>
    <name type="common">False flax</name>
    <name type="synonym">Myagrum sativum</name>
    <dbReference type="NCBI Taxonomy" id="90675"/>
    <lineage>
        <taxon>Eukaryota</taxon>
        <taxon>Viridiplantae</taxon>
        <taxon>Streptophyta</taxon>
        <taxon>Embryophyta</taxon>
        <taxon>Tracheophyta</taxon>
        <taxon>Spermatophyta</taxon>
        <taxon>Magnoliopsida</taxon>
        <taxon>eudicotyledons</taxon>
        <taxon>Gunneridae</taxon>
        <taxon>Pentapetalae</taxon>
        <taxon>rosids</taxon>
        <taxon>malvids</taxon>
        <taxon>Brassicales</taxon>
        <taxon>Brassicaceae</taxon>
        <taxon>Camelineae</taxon>
        <taxon>Camelina</taxon>
    </lineage>
</organism>
<evidence type="ECO:0000256" key="1">
    <source>
        <dbReference type="SAM" id="MobiDB-lite"/>
    </source>
</evidence>
<dbReference type="RefSeq" id="XP_019085810.1">
    <property type="nucleotide sequence ID" value="XM_019230265.1"/>
</dbReference>
<gene>
    <name evidence="4" type="primary">LOC104710552</name>
</gene>
<dbReference type="InterPro" id="IPR029472">
    <property type="entry name" value="Copia-like_N"/>
</dbReference>
<feature type="region of interest" description="Disordered" evidence="1">
    <location>
        <begin position="1"/>
        <end position="72"/>
    </location>
</feature>
<proteinExistence type="predicted"/>
<evidence type="ECO:0000259" key="2">
    <source>
        <dbReference type="Pfam" id="PF14244"/>
    </source>
</evidence>
<reference evidence="3" key="1">
    <citation type="journal article" date="2014" name="Nat. Commun.">
        <title>The emerging biofuel crop Camelina sativa retains a highly undifferentiated hexaploid genome structure.</title>
        <authorList>
            <person name="Kagale S."/>
            <person name="Koh C."/>
            <person name="Nixon J."/>
            <person name="Bollina V."/>
            <person name="Clarke W.E."/>
            <person name="Tuteja R."/>
            <person name="Spillane C."/>
            <person name="Robinson S.J."/>
            <person name="Links M.G."/>
            <person name="Clarke C."/>
            <person name="Higgins E.E."/>
            <person name="Huebert T."/>
            <person name="Sharpe A.G."/>
            <person name="Parkin I.A."/>
        </authorList>
    </citation>
    <scope>NUCLEOTIDE SEQUENCE [LARGE SCALE GENOMIC DNA]</scope>
    <source>
        <strain evidence="3">cv. DH55</strain>
    </source>
</reference>
<dbReference type="Proteomes" id="UP000694864">
    <property type="component" value="Chromosome 9"/>
</dbReference>
<evidence type="ECO:0000313" key="3">
    <source>
        <dbReference type="Proteomes" id="UP000694864"/>
    </source>
</evidence>
<dbReference type="PANTHER" id="PTHR37610">
    <property type="entry name" value="CCHC-TYPE DOMAIN-CONTAINING PROTEIN"/>
    <property type="match status" value="1"/>
</dbReference>